<gene>
    <name evidence="8" type="primary">nrdR</name>
    <name evidence="10" type="ORF">DI586_06620</name>
</gene>
<dbReference type="PANTHER" id="PTHR30455">
    <property type="entry name" value="TRANSCRIPTIONAL REPRESSOR NRDR"/>
    <property type="match status" value="1"/>
</dbReference>
<dbReference type="Pfam" id="PF03477">
    <property type="entry name" value="ATP-cone"/>
    <property type="match status" value="1"/>
</dbReference>
<dbReference type="HAMAP" id="MF_00440">
    <property type="entry name" value="NrdR"/>
    <property type="match status" value="1"/>
</dbReference>
<dbReference type="InterPro" id="IPR003796">
    <property type="entry name" value="RNR_NrdR-like"/>
</dbReference>
<dbReference type="EMBL" id="QFOT01000065">
    <property type="protein sequence ID" value="PZP55523.1"/>
    <property type="molecule type" value="Genomic_DNA"/>
</dbReference>
<organism evidence="10 11">
    <name type="scientific">Micavibrio aeruginosavorus</name>
    <dbReference type="NCBI Taxonomy" id="349221"/>
    <lineage>
        <taxon>Bacteria</taxon>
        <taxon>Pseudomonadati</taxon>
        <taxon>Bdellovibrionota</taxon>
        <taxon>Bdellovibrionia</taxon>
        <taxon>Bdellovibrionales</taxon>
        <taxon>Pseudobdellovibrionaceae</taxon>
        <taxon>Micavibrio</taxon>
    </lineage>
</organism>
<dbReference type="AlphaFoldDB" id="A0A2W5FKJ6"/>
<keyword evidence="6 8" id="KW-0238">DNA-binding</keyword>
<dbReference type="GO" id="GO:0005524">
    <property type="term" value="F:ATP binding"/>
    <property type="evidence" value="ECO:0007669"/>
    <property type="project" value="UniProtKB-UniRule"/>
</dbReference>
<comment type="cofactor">
    <cofactor evidence="8">
        <name>Zn(2+)</name>
        <dbReference type="ChEBI" id="CHEBI:29105"/>
    </cofactor>
    <text evidence="8">Binds 1 zinc ion.</text>
</comment>
<evidence type="ECO:0000256" key="2">
    <source>
        <dbReference type="ARBA" id="ARBA00022741"/>
    </source>
</evidence>
<keyword evidence="8" id="KW-0862">Zinc</keyword>
<comment type="similarity">
    <text evidence="8">Belongs to the NrdR family.</text>
</comment>
<evidence type="ECO:0000313" key="11">
    <source>
        <dbReference type="Proteomes" id="UP000249739"/>
    </source>
</evidence>
<dbReference type="GO" id="GO:0003677">
    <property type="term" value="F:DNA binding"/>
    <property type="evidence" value="ECO:0007669"/>
    <property type="project" value="UniProtKB-KW"/>
</dbReference>
<dbReference type="Proteomes" id="UP000249739">
    <property type="component" value="Unassembled WGS sequence"/>
</dbReference>
<keyword evidence="3 8" id="KW-0863">Zinc-finger</keyword>
<reference evidence="10 11" key="1">
    <citation type="submission" date="2017-08" db="EMBL/GenBank/DDBJ databases">
        <title>Infants hospitalized years apart are colonized by the same room-sourced microbial strains.</title>
        <authorList>
            <person name="Brooks B."/>
            <person name="Olm M.R."/>
            <person name="Firek B.A."/>
            <person name="Baker R."/>
            <person name="Thomas B.C."/>
            <person name="Morowitz M.J."/>
            <person name="Banfield J.F."/>
        </authorList>
    </citation>
    <scope>NUCLEOTIDE SEQUENCE [LARGE SCALE GENOMIC DNA]</scope>
    <source>
        <strain evidence="10">S2_006_000_R2_64</strain>
    </source>
</reference>
<accession>A0A2W5FKJ6</accession>
<dbReference type="PROSITE" id="PS51161">
    <property type="entry name" value="ATP_CONE"/>
    <property type="match status" value="1"/>
</dbReference>
<evidence type="ECO:0000256" key="5">
    <source>
        <dbReference type="ARBA" id="ARBA00023015"/>
    </source>
</evidence>
<keyword evidence="8" id="KW-0479">Metal-binding</keyword>
<name>A0A2W5FKJ6_9BACT</name>
<dbReference type="GO" id="GO:0008270">
    <property type="term" value="F:zinc ion binding"/>
    <property type="evidence" value="ECO:0007669"/>
    <property type="project" value="UniProtKB-UniRule"/>
</dbReference>
<evidence type="ECO:0000256" key="1">
    <source>
        <dbReference type="ARBA" id="ARBA00022491"/>
    </source>
</evidence>
<proteinExistence type="inferred from homology"/>
<dbReference type="InterPro" id="IPR005144">
    <property type="entry name" value="ATP-cone_dom"/>
</dbReference>
<sequence>MHCPFCSFEETQVKDSRPTEDGTSIRRRRACPDCGARFTTFERIQLRDLTVVKAGGRKQMFDRDKVTRSMEVALRKRPVGPEQIEKSVNSIVRQLETSGESEITTEQIGELVMRALIQLDNVGYIRYASVYKDFSKADDFKTFIKDLSELQIKRGETAAE</sequence>
<evidence type="ECO:0000256" key="4">
    <source>
        <dbReference type="ARBA" id="ARBA00022840"/>
    </source>
</evidence>
<protein>
    <recommendedName>
        <fullName evidence="8">Transcriptional repressor NrdR</fullName>
    </recommendedName>
</protein>
<keyword evidence="5 8" id="KW-0805">Transcription regulation</keyword>
<keyword evidence="4 8" id="KW-0067">ATP-binding</keyword>
<keyword evidence="1 8" id="KW-0678">Repressor</keyword>
<comment type="caution">
    <text evidence="10">The sequence shown here is derived from an EMBL/GenBank/DDBJ whole genome shotgun (WGS) entry which is preliminary data.</text>
</comment>
<dbReference type="GO" id="GO:0045892">
    <property type="term" value="P:negative regulation of DNA-templated transcription"/>
    <property type="evidence" value="ECO:0007669"/>
    <property type="project" value="UniProtKB-UniRule"/>
</dbReference>
<dbReference type="Pfam" id="PF22811">
    <property type="entry name" value="Zn_ribbon_NrdR"/>
    <property type="match status" value="1"/>
</dbReference>
<feature type="zinc finger region" evidence="8">
    <location>
        <begin position="3"/>
        <end position="34"/>
    </location>
</feature>
<dbReference type="NCBIfam" id="TIGR00244">
    <property type="entry name" value="transcriptional regulator NrdR"/>
    <property type="match status" value="1"/>
</dbReference>
<evidence type="ECO:0000256" key="8">
    <source>
        <dbReference type="HAMAP-Rule" id="MF_00440"/>
    </source>
</evidence>
<dbReference type="InterPro" id="IPR055173">
    <property type="entry name" value="NrdR-like_N"/>
</dbReference>
<evidence type="ECO:0000256" key="6">
    <source>
        <dbReference type="ARBA" id="ARBA00023125"/>
    </source>
</evidence>
<evidence type="ECO:0000259" key="9">
    <source>
        <dbReference type="PROSITE" id="PS51161"/>
    </source>
</evidence>
<keyword evidence="7 8" id="KW-0804">Transcription</keyword>
<dbReference type="PANTHER" id="PTHR30455:SF2">
    <property type="entry name" value="TRANSCRIPTIONAL REPRESSOR NRDR"/>
    <property type="match status" value="1"/>
</dbReference>
<feature type="domain" description="ATP-cone" evidence="9">
    <location>
        <begin position="49"/>
        <end position="139"/>
    </location>
</feature>
<comment type="function">
    <text evidence="8">Negatively regulates transcription of bacterial ribonucleotide reductase nrd genes and operons by binding to NrdR-boxes.</text>
</comment>
<evidence type="ECO:0000256" key="7">
    <source>
        <dbReference type="ARBA" id="ARBA00023163"/>
    </source>
</evidence>
<evidence type="ECO:0000256" key="3">
    <source>
        <dbReference type="ARBA" id="ARBA00022771"/>
    </source>
</evidence>
<evidence type="ECO:0000313" key="10">
    <source>
        <dbReference type="EMBL" id="PZP55523.1"/>
    </source>
</evidence>
<keyword evidence="2 8" id="KW-0547">Nucleotide-binding</keyword>